<feature type="region of interest" description="Disordered" evidence="1">
    <location>
        <begin position="522"/>
        <end position="558"/>
    </location>
</feature>
<comment type="caution">
    <text evidence="3">The sequence shown here is derived from an EMBL/GenBank/DDBJ whole genome shotgun (WGS) entry which is preliminary data.</text>
</comment>
<feature type="domain" description="Protein kinase" evidence="2">
    <location>
        <begin position="161"/>
        <end position="467"/>
    </location>
</feature>
<dbReference type="AlphaFoldDB" id="A0AAD4FDH7"/>
<feature type="compositionally biased region" description="Polar residues" evidence="1">
    <location>
        <begin position="533"/>
        <end position="548"/>
    </location>
</feature>
<name>A0AAD4FDH7_9PLEO</name>
<keyword evidence="4" id="KW-1185">Reference proteome</keyword>
<dbReference type="SMART" id="SM00220">
    <property type="entry name" value="S_TKc"/>
    <property type="match status" value="1"/>
</dbReference>
<sequence>MSGNQECGLANAIEAKLAFSVFSKKNFLPRNEFDALLTENNIKEALDKAAPGGFDQSLVEYITKRARKTFATLVWGDNVQRAVDLEVFGFHDDYLPIDIEGTHLTSLNGLSGNSDAWNWFRSWKQREISRFRHEQWIFLPFIFANDSTMEELHRDYCLPFIKYKRESEEGSFSVLYKATIHHAHQKVSTENLVIAIKELRNKEAGADQSELTALNLARQLQHPHIVPFVGGFRQASTSHLLFQWADGGNLRSYWSDEKNWSRDADLIRWTIEQIEGLIAALEKWHNEPSHITSNGRHGDLKPENILRSLRPDRGIFQIADLGLAKVHSLPTHARNKPSSTPGGTLRYRPPEIDVLRDDQRIFSRSYDMWGMGCIILEWIIWLVYGIDGLRTFYQQAFPDEFDAFWSRTAEGRPTNPVAVYWMKHMQNTCLADGEQCYSIALRDLLLFVENRLLVPDSAEQDTTNTYRLPNGGDAIPKLDITPASDLRLGSKTPKRAKSRDSCKILQEILSAKKDIANYMYNPKVHMNGPNGRGPSTRSGLLTPFPKSSSRQEQKSRDPIRLNHQRQWNGGMANTKNPYAIPGTFNVWITHFDNLFAKNVFGILEDDEIARLAPAHKTSFLSDPQFPDAMLKRYKGMRIASFEEIYEKYSQLEFTHLTDRSLGMAGIESRFATLFGKANLLWRRADLTKVMTKIVYPPDRQVLSWSWMAVTGSICFMDIPSGSVDWTPDLVSPFDDSEDTCGTSGALRGDARQFSTQRDDRLFFDRVTDGLSYGQLLCLVLGTQDVWDGRLMTHYGLLVATAEEGSGVYERVGVATFERDHNWMDREHFQCISIV</sequence>
<evidence type="ECO:0000259" key="2">
    <source>
        <dbReference type="PROSITE" id="PS50011"/>
    </source>
</evidence>
<reference evidence="3" key="1">
    <citation type="submission" date="2021-07" db="EMBL/GenBank/DDBJ databases">
        <title>Genome Resource of American Ginseng Black Spot Pathogen Alternaria panax.</title>
        <authorList>
            <person name="Qiu C."/>
            <person name="Wang W."/>
            <person name="Liu Z."/>
        </authorList>
    </citation>
    <scope>NUCLEOTIDE SEQUENCE</scope>
    <source>
        <strain evidence="3">BNCC115425</strain>
    </source>
</reference>
<dbReference type="GO" id="GO:0005524">
    <property type="term" value="F:ATP binding"/>
    <property type="evidence" value="ECO:0007669"/>
    <property type="project" value="InterPro"/>
</dbReference>
<dbReference type="PROSITE" id="PS50011">
    <property type="entry name" value="PROTEIN_KINASE_DOM"/>
    <property type="match status" value="1"/>
</dbReference>
<gene>
    <name evidence="3" type="ORF">G6011_02407</name>
</gene>
<dbReference type="CDD" id="cd00180">
    <property type="entry name" value="PKc"/>
    <property type="match status" value="1"/>
</dbReference>
<dbReference type="Pfam" id="PF00069">
    <property type="entry name" value="Pkinase"/>
    <property type="match status" value="1"/>
</dbReference>
<dbReference type="PANTHER" id="PTHR24359">
    <property type="entry name" value="SERINE/THREONINE-PROTEIN KINASE SBK1"/>
    <property type="match status" value="1"/>
</dbReference>
<dbReference type="InterPro" id="IPR000719">
    <property type="entry name" value="Prot_kinase_dom"/>
</dbReference>
<dbReference type="Proteomes" id="UP001199106">
    <property type="component" value="Unassembled WGS sequence"/>
</dbReference>
<dbReference type="EMBL" id="JAANER010000006">
    <property type="protein sequence ID" value="KAG9188484.1"/>
    <property type="molecule type" value="Genomic_DNA"/>
</dbReference>
<dbReference type="Gene3D" id="1.10.510.10">
    <property type="entry name" value="Transferase(Phosphotransferase) domain 1"/>
    <property type="match status" value="1"/>
</dbReference>
<protein>
    <recommendedName>
        <fullName evidence="2">Protein kinase domain-containing protein</fullName>
    </recommendedName>
</protein>
<evidence type="ECO:0000313" key="4">
    <source>
        <dbReference type="Proteomes" id="UP001199106"/>
    </source>
</evidence>
<organism evidence="3 4">
    <name type="scientific">Alternaria panax</name>
    <dbReference type="NCBI Taxonomy" id="48097"/>
    <lineage>
        <taxon>Eukaryota</taxon>
        <taxon>Fungi</taxon>
        <taxon>Dikarya</taxon>
        <taxon>Ascomycota</taxon>
        <taxon>Pezizomycotina</taxon>
        <taxon>Dothideomycetes</taxon>
        <taxon>Pleosporomycetidae</taxon>
        <taxon>Pleosporales</taxon>
        <taxon>Pleosporineae</taxon>
        <taxon>Pleosporaceae</taxon>
        <taxon>Alternaria</taxon>
        <taxon>Alternaria sect. Panax</taxon>
    </lineage>
</organism>
<feature type="compositionally biased region" description="Basic and acidic residues" evidence="1">
    <location>
        <begin position="549"/>
        <end position="558"/>
    </location>
</feature>
<dbReference type="GO" id="GO:0004674">
    <property type="term" value="F:protein serine/threonine kinase activity"/>
    <property type="evidence" value="ECO:0007669"/>
    <property type="project" value="TreeGrafter"/>
</dbReference>
<evidence type="ECO:0000313" key="3">
    <source>
        <dbReference type="EMBL" id="KAG9188484.1"/>
    </source>
</evidence>
<evidence type="ECO:0000256" key="1">
    <source>
        <dbReference type="SAM" id="MobiDB-lite"/>
    </source>
</evidence>
<dbReference type="InterPro" id="IPR011009">
    <property type="entry name" value="Kinase-like_dom_sf"/>
</dbReference>
<proteinExistence type="predicted"/>
<dbReference type="SUPFAM" id="SSF56112">
    <property type="entry name" value="Protein kinase-like (PK-like)"/>
    <property type="match status" value="1"/>
</dbReference>
<accession>A0AAD4FDH7</accession>
<dbReference type="PANTHER" id="PTHR24359:SF1">
    <property type="entry name" value="INHIBITOR OF NUCLEAR FACTOR KAPPA-B KINASE EPSILON SUBUNIT HOMOLOG 1-RELATED"/>
    <property type="match status" value="1"/>
</dbReference>